<organism evidence="7 8">
    <name type="scientific">Candidatus Stercoripulliclostridium merdigallinarum</name>
    <dbReference type="NCBI Taxonomy" id="2840951"/>
    <lineage>
        <taxon>Bacteria</taxon>
        <taxon>Bacillati</taxon>
        <taxon>Bacillota</taxon>
        <taxon>Clostridia</taxon>
        <taxon>Eubacteriales</taxon>
        <taxon>Candidatus Stercoripulliclostridium</taxon>
    </lineage>
</organism>
<dbReference type="EMBL" id="DVNF01000087">
    <property type="protein sequence ID" value="HIU60346.1"/>
    <property type="molecule type" value="Genomic_DNA"/>
</dbReference>
<keyword evidence="5" id="KW-0326">Glycosidase</keyword>
<evidence type="ECO:0000256" key="4">
    <source>
        <dbReference type="ARBA" id="ARBA00022801"/>
    </source>
</evidence>
<evidence type="ECO:0000256" key="3">
    <source>
        <dbReference type="ARBA" id="ARBA00022729"/>
    </source>
</evidence>
<evidence type="ECO:0000256" key="5">
    <source>
        <dbReference type="ARBA" id="ARBA00023295"/>
    </source>
</evidence>
<proteinExistence type="inferred from homology"/>
<accession>A0A9D1MHQ8</accession>
<feature type="domain" description="Glycoside hydrolase family 29 N-terminal" evidence="6">
    <location>
        <begin position="42"/>
        <end position="202"/>
    </location>
</feature>
<protein>
    <recommendedName>
        <fullName evidence="2">alpha-L-fucosidase</fullName>
        <ecNumber evidence="2">3.2.1.51</ecNumber>
    </recommendedName>
</protein>
<dbReference type="EC" id="3.2.1.51" evidence="2"/>
<reference evidence="7" key="2">
    <citation type="journal article" date="2021" name="PeerJ">
        <title>Extensive microbial diversity within the chicken gut microbiome revealed by metagenomics and culture.</title>
        <authorList>
            <person name="Gilroy R."/>
            <person name="Ravi A."/>
            <person name="Getino M."/>
            <person name="Pursley I."/>
            <person name="Horton D.L."/>
            <person name="Alikhan N.F."/>
            <person name="Baker D."/>
            <person name="Gharbi K."/>
            <person name="Hall N."/>
            <person name="Watson M."/>
            <person name="Adriaenssens E.M."/>
            <person name="Foster-Nyarko E."/>
            <person name="Jarju S."/>
            <person name="Secka A."/>
            <person name="Antonio M."/>
            <person name="Oren A."/>
            <person name="Chaudhuri R.R."/>
            <person name="La Ragione R."/>
            <person name="Hildebrand F."/>
            <person name="Pallen M.J."/>
        </authorList>
    </citation>
    <scope>NUCLEOTIDE SEQUENCE</scope>
    <source>
        <strain evidence="7">18911</strain>
    </source>
</reference>
<keyword evidence="3" id="KW-0732">Signal</keyword>
<dbReference type="SMART" id="SM00812">
    <property type="entry name" value="Alpha_L_fucos"/>
    <property type="match status" value="1"/>
</dbReference>
<evidence type="ECO:0000256" key="1">
    <source>
        <dbReference type="ARBA" id="ARBA00007951"/>
    </source>
</evidence>
<dbReference type="Gene3D" id="3.20.20.80">
    <property type="entry name" value="Glycosidases"/>
    <property type="match status" value="1"/>
</dbReference>
<dbReference type="SUPFAM" id="SSF51445">
    <property type="entry name" value="(Trans)glycosidases"/>
    <property type="match status" value="1"/>
</dbReference>
<evidence type="ECO:0000313" key="7">
    <source>
        <dbReference type="EMBL" id="HIU60346.1"/>
    </source>
</evidence>
<evidence type="ECO:0000313" key="8">
    <source>
        <dbReference type="Proteomes" id="UP000824094"/>
    </source>
</evidence>
<evidence type="ECO:0000259" key="6">
    <source>
        <dbReference type="Pfam" id="PF01120"/>
    </source>
</evidence>
<reference evidence="7" key="1">
    <citation type="submission" date="2020-10" db="EMBL/GenBank/DDBJ databases">
        <authorList>
            <person name="Gilroy R."/>
        </authorList>
    </citation>
    <scope>NUCLEOTIDE SEQUENCE</scope>
    <source>
        <strain evidence="7">18911</strain>
    </source>
</reference>
<comment type="similarity">
    <text evidence="1">Belongs to the glycosyl hydrolase 29 family.</text>
</comment>
<dbReference type="Pfam" id="PF01120">
    <property type="entry name" value="Alpha_L_fucos"/>
    <property type="match status" value="1"/>
</dbReference>
<dbReference type="GO" id="GO:0005764">
    <property type="term" value="C:lysosome"/>
    <property type="evidence" value="ECO:0007669"/>
    <property type="project" value="TreeGrafter"/>
</dbReference>
<dbReference type="InterPro" id="IPR057739">
    <property type="entry name" value="Glyco_hydro_29_N"/>
</dbReference>
<dbReference type="PANTHER" id="PTHR10030">
    <property type="entry name" value="ALPHA-L-FUCOSIDASE"/>
    <property type="match status" value="1"/>
</dbReference>
<dbReference type="Proteomes" id="UP000824094">
    <property type="component" value="Unassembled WGS sequence"/>
</dbReference>
<dbReference type="PANTHER" id="PTHR10030:SF37">
    <property type="entry name" value="ALPHA-L-FUCOSIDASE-RELATED"/>
    <property type="match status" value="1"/>
</dbReference>
<dbReference type="InterPro" id="IPR017853">
    <property type="entry name" value="GH"/>
</dbReference>
<feature type="non-terminal residue" evidence="7">
    <location>
        <position position="256"/>
    </location>
</feature>
<dbReference type="InterPro" id="IPR000933">
    <property type="entry name" value="Glyco_hydro_29"/>
</dbReference>
<dbReference type="GO" id="GO:0006004">
    <property type="term" value="P:fucose metabolic process"/>
    <property type="evidence" value="ECO:0007669"/>
    <property type="project" value="TreeGrafter"/>
</dbReference>
<dbReference type="AlphaFoldDB" id="A0A9D1MHQ8"/>
<keyword evidence="4" id="KW-0378">Hydrolase</keyword>
<dbReference type="GO" id="GO:0004560">
    <property type="term" value="F:alpha-L-fucosidase activity"/>
    <property type="evidence" value="ECO:0007669"/>
    <property type="project" value="InterPro"/>
</dbReference>
<gene>
    <name evidence="7" type="ORF">IAB05_03015</name>
</gene>
<name>A0A9D1MHQ8_9FIRM</name>
<evidence type="ECO:0000256" key="2">
    <source>
        <dbReference type="ARBA" id="ARBA00012662"/>
    </source>
</evidence>
<dbReference type="GO" id="GO:0016139">
    <property type="term" value="P:glycoside catabolic process"/>
    <property type="evidence" value="ECO:0007669"/>
    <property type="project" value="TreeGrafter"/>
</dbReference>
<comment type="caution">
    <text evidence="7">The sequence shown here is derived from an EMBL/GenBank/DDBJ whole genome shotgun (WGS) entry which is preliminary data.</text>
</comment>
<sequence>MADNERLELYTSAVPNKVQANLQRNGFNAFIHYGLNTFADKEWSDGTLSPELFNPTNQDTEQWVKVLKFAGVYGIVFTAKHHDGFCMWQTDTTDYSLKSSPYKEGKGDIVAELAEACKKHGVKLGLYLSPWDRHSEKYGTPEYDDYYVAQLTELLTNYGEIFEVWLDGACAAEKDGKPKQKYDFERYYSVIRKLQPNAVIANCGPDVRWAGNEDGIANPGEWSVIPKIDFATERIISSRADGATAEKTAVYDIDLG</sequence>